<reference evidence="2" key="1">
    <citation type="journal article" date="2021" name="Nat. Commun.">
        <title>Genetic determinants of endophytism in the Arabidopsis root mycobiome.</title>
        <authorList>
            <person name="Mesny F."/>
            <person name="Miyauchi S."/>
            <person name="Thiergart T."/>
            <person name="Pickel B."/>
            <person name="Atanasova L."/>
            <person name="Karlsson M."/>
            <person name="Huettel B."/>
            <person name="Barry K.W."/>
            <person name="Haridas S."/>
            <person name="Chen C."/>
            <person name="Bauer D."/>
            <person name="Andreopoulos W."/>
            <person name="Pangilinan J."/>
            <person name="LaButti K."/>
            <person name="Riley R."/>
            <person name="Lipzen A."/>
            <person name="Clum A."/>
            <person name="Drula E."/>
            <person name="Henrissat B."/>
            <person name="Kohler A."/>
            <person name="Grigoriev I.V."/>
            <person name="Martin F.M."/>
            <person name="Hacquard S."/>
        </authorList>
    </citation>
    <scope>NUCLEOTIDE SEQUENCE</scope>
    <source>
        <strain evidence="2">MPI-CAGE-AT-0021</strain>
    </source>
</reference>
<evidence type="ECO:0000313" key="2">
    <source>
        <dbReference type="EMBL" id="KAH7162091.1"/>
    </source>
</evidence>
<evidence type="ECO:0008006" key="4">
    <source>
        <dbReference type="Google" id="ProtNLM"/>
    </source>
</evidence>
<name>A0A9P9FHX5_9HYPO</name>
<keyword evidence="1" id="KW-0732">Signal</keyword>
<sequence length="75" mass="8502">ARQRARHRFFLSLDFCLAVRLSTNTLVVSLHLSLATCRSSFYRCFLSFSACVDSLSIDQADARCPLFSRRSLVVV</sequence>
<accession>A0A9P9FHX5</accession>
<organism evidence="2 3">
    <name type="scientific">Dactylonectria estremocensis</name>
    <dbReference type="NCBI Taxonomy" id="1079267"/>
    <lineage>
        <taxon>Eukaryota</taxon>
        <taxon>Fungi</taxon>
        <taxon>Dikarya</taxon>
        <taxon>Ascomycota</taxon>
        <taxon>Pezizomycotina</taxon>
        <taxon>Sordariomycetes</taxon>
        <taxon>Hypocreomycetidae</taxon>
        <taxon>Hypocreales</taxon>
        <taxon>Nectriaceae</taxon>
        <taxon>Dactylonectria</taxon>
    </lineage>
</organism>
<feature type="signal peptide" evidence="1">
    <location>
        <begin position="1"/>
        <end position="25"/>
    </location>
</feature>
<keyword evidence="3" id="KW-1185">Reference proteome</keyword>
<evidence type="ECO:0000256" key="1">
    <source>
        <dbReference type="SAM" id="SignalP"/>
    </source>
</evidence>
<feature type="chain" id="PRO_5040123924" description="Secreted protein" evidence="1">
    <location>
        <begin position="26"/>
        <end position="75"/>
    </location>
</feature>
<gene>
    <name evidence="2" type="ORF">B0J13DRAFT_535145</name>
</gene>
<dbReference type="EMBL" id="JAGMUU010000001">
    <property type="protein sequence ID" value="KAH7162091.1"/>
    <property type="molecule type" value="Genomic_DNA"/>
</dbReference>
<evidence type="ECO:0000313" key="3">
    <source>
        <dbReference type="Proteomes" id="UP000717696"/>
    </source>
</evidence>
<feature type="non-terminal residue" evidence="2">
    <location>
        <position position="1"/>
    </location>
</feature>
<dbReference type="AlphaFoldDB" id="A0A9P9FHX5"/>
<comment type="caution">
    <text evidence="2">The sequence shown here is derived from an EMBL/GenBank/DDBJ whole genome shotgun (WGS) entry which is preliminary data.</text>
</comment>
<protein>
    <recommendedName>
        <fullName evidence="4">Secreted protein</fullName>
    </recommendedName>
</protein>
<dbReference type="Proteomes" id="UP000717696">
    <property type="component" value="Unassembled WGS sequence"/>
</dbReference>
<proteinExistence type="predicted"/>